<evidence type="ECO:0008006" key="5">
    <source>
        <dbReference type="Google" id="ProtNLM"/>
    </source>
</evidence>
<protein>
    <recommendedName>
        <fullName evidence="5">NlpC/P60 domain-containing protein</fullName>
    </recommendedName>
</protein>
<feature type="compositionally biased region" description="Pro residues" evidence="1">
    <location>
        <begin position="210"/>
        <end position="233"/>
    </location>
</feature>
<evidence type="ECO:0000313" key="4">
    <source>
        <dbReference type="Proteomes" id="UP000053429"/>
    </source>
</evidence>
<feature type="signal peptide" evidence="2">
    <location>
        <begin position="1"/>
        <end position="29"/>
    </location>
</feature>
<dbReference type="Proteomes" id="UP000053429">
    <property type="component" value="Unassembled WGS sequence"/>
</dbReference>
<dbReference type="SUPFAM" id="SSF101898">
    <property type="entry name" value="NHL repeat"/>
    <property type="match status" value="1"/>
</dbReference>
<reference evidence="3 4" key="1">
    <citation type="submission" date="2015-10" db="EMBL/GenBank/DDBJ databases">
        <title>Draft genome sequence of Streptomyces caeruleatus NRRL B-24802, type strain for the species Streptomyces caeruleatus.</title>
        <authorList>
            <person name="Ruckert C."/>
            <person name="Winkler A."/>
            <person name="Kalinowski J."/>
            <person name="Kampfer P."/>
            <person name="Glaeser S."/>
        </authorList>
    </citation>
    <scope>NUCLEOTIDE SEQUENCE [LARGE SCALE GENOMIC DNA]</scope>
    <source>
        <strain evidence="3 4">NRRL B-24802</strain>
    </source>
</reference>
<accession>A0A101TW64</accession>
<dbReference type="EMBL" id="LMWY01000031">
    <property type="protein sequence ID" value="KUN99694.1"/>
    <property type="molecule type" value="Genomic_DNA"/>
</dbReference>
<name>A0A101TW64_9ACTN</name>
<sequence>MRTTSLRVLYGTLGAVLLATTVASEPVQAQTVQAGDRKATGTGTIGRGATPGGRVTREQIIERAQAWVAQRVPYSSNGLTSPYSWWSDEATGGHYRQDCSGFVSMAWQLPYSRSTSTLREVSSKIDTSELKPGDILNSDRHVLIFGGWTDRAGREFTYYQQSSRKRPANRAEGDLDDATLSAHPTSSYEARRYHQVIDTPTRPSDVSTPPAAPPPSPQRRPAPPTPRPLPRTPAPERAAPHPATRPTAEAKPTPSRPTAEAKPTPSRPTARQAVRLGPLAAHHRRLYALAEDRSGVYERGDGGWRRIGGPAGRLYAGGAGVFATNPKDGRIFKYGGTPGSWTWIGTSGAEFTIGGNTLYGLTPKRDAVLRWTGSGSHWTRIGGPARHIHGGGAGLFATDPGDGRVRKFLGRAGAWKQIGGMGLTFAVDGRTIHGISPDGSAVYRWTGYGTTWVRVGGPAVRLYAGWAGVFATNPKSGDLYRFDGSADSWTRVGGPGATFTAGADGELYGLSPDGRAVFRWTGRGSVWTPMGAPTSS</sequence>
<feature type="chain" id="PRO_5007107443" description="NlpC/P60 domain-containing protein" evidence="2">
    <location>
        <begin position="30"/>
        <end position="536"/>
    </location>
</feature>
<dbReference type="STRING" id="661399.AQJ67_25315"/>
<keyword evidence="2" id="KW-0732">Signal</keyword>
<evidence type="ECO:0000256" key="1">
    <source>
        <dbReference type="SAM" id="MobiDB-lite"/>
    </source>
</evidence>
<dbReference type="InterPro" id="IPR006624">
    <property type="entry name" value="Beta-propeller_rpt_TECPR"/>
</dbReference>
<dbReference type="SUPFAM" id="SSF54001">
    <property type="entry name" value="Cysteine proteinases"/>
    <property type="match status" value="1"/>
</dbReference>
<keyword evidence="4" id="KW-1185">Reference proteome</keyword>
<dbReference type="Gene3D" id="3.90.1720.10">
    <property type="entry name" value="endopeptidase domain like (from Nostoc punctiforme)"/>
    <property type="match status" value="1"/>
</dbReference>
<feature type="region of interest" description="Disordered" evidence="1">
    <location>
        <begin position="159"/>
        <end position="278"/>
    </location>
</feature>
<dbReference type="RefSeq" id="WP_062721397.1">
    <property type="nucleotide sequence ID" value="NZ_KQ948931.1"/>
</dbReference>
<comment type="caution">
    <text evidence="3">The sequence shown here is derived from an EMBL/GenBank/DDBJ whole genome shotgun (WGS) entry which is preliminary data.</text>
</comment>
<evidence type="ECO:0000313" key="3">
    <source>
        <dbReference type="EMBL" id="KUN99694.1"/>
    </source>
</evidence>
<evidence type="ECO:0000256" key="2">
    <source>
        <dbReference type="SAM" id="SignalP"/>
    </source>
</evidence>
<dbReference type="InterPro" id="IPR038765">
    <property type="entry name" value="Papain-like_cys_pep_sf"/>
</dbReference>
<feature type="compositionally biased region" description="Low complexity" evidence="1">
    <location>
        <begin position="235"/>
        <end position="247"/>
    </location>
</feature>
<proteinExistence type="predicted"/>
<dbReference type="AlphaFoldDB" id="A0A101TW64"/>
<dbReference type="SMART" id="SM00706">
    <property type="entry name" value="TECPR"/>
    <property type="match status" value="6"/>
</dbReference>
<gene>
    <name evidence="3" type="ORF">AQJ67_25315</name>
</gene>
<organism evidence="3 4">
    <name type="scientific">Streptomyces caeruleatus</name>
    <dbReference type="NCBI Taxonomy" id="661399"/>
    <lineage>
        <taxon>Bacteria</taxon>
        <taxon>Bacillati</taxon>
        <taxon>Actinomycetota</taxon>
        <taxon>Actinomycetes</taxon>
        <taxon>Kitasatosporales</taxon>
        <taxon>Streptomycetaceae</taxon>
        <taxon>Streptomyces</taxon>
    </lineage>
</organism>